<keyword evidence="6" id="KW-0010">Activator</keyword>
<keyword evidence="3 6" id="KW-0805">Transcription regulation</keyword>
<sequence>VMNIQNKNQIQYILVGSVPASNFKFLLHRLKGLCDNAVLSETMYEDHEAIYIIKNQTSGAVTVSLSVKRSLLNPEKAHRIQYLGNVEGMNLNRAATMRSIIEVETSDNISTYLEQLGFQFDYETLLRGYSFYKGPMRINVSRLHKIPERGNLSNIMPMTDSYLVELTLHTLVQQDSLCEEMKAFAEHLKPIVVLDKIEQKR</sequence>
<comment type="similarity">
    <text evidence="2 6">Belongs to the Mediator complex subunit 18 family.</text>
</comment>
<dbReference type="PANTHER" id="PTHR13321:SF2">
    <property type="entry name" value="MEDIATOR OF RNA POLYMERASE II TRANSCRIPTION SUBUNIT 18"/>
    <property type="match status" value="1"/>
</dbReference>
<dbReference type="InterPro" id="IPR019095">
    <property type="entry name" value="Mediator_Med18"/>
</dbReference>
<dbReference type="GO" id="GO:0070847">
    <property type="term" value="C:core mediator complex"/>
    <property type="evidence" value="ECO:0007669"/>
    <property type="project" value="TreeGrafter"/>
</dbReference>
<accession>T2M6A9</accession>
<dbReference type="GO" id="GO:0006357">
    <property type="term" value="P:regulation of transcription by RNA polymerase II"/>
    <property type="evidence" value="ECO:0007669"/>
    <property type="project" value="InterPro"/>
</dbReference>
<dbReference type="GO" id="GO:0003712">
    <property type="term" value="F:transcription coregulator activity"/>
    <property type="evidence" value="ECO:0007669"/>
    <property type="project" value="InterPro"/>
</dbReference>
<evidence type="ECO:0000313" key="7">
    <source>
        <dbReference type="EMBL" id="CDG67659.1"/>
    </source>
</evidence>
<comment type="function">
    <text evidence="6">Component of the Mediator complex, a coactivator involved in the regulated transcription of nearly all RNA polymerase II-dependent genes. Mediator functions as a bridge to convey information from gene-specific regulatory proteins to the basal RNA polymerase II transcription machinery. Mediator is recruited to promoters by direct interactions with regulatory proteins and serves as a scaffold for the assembly of a functional preinitiation complex with RNA polymerase II and the general transcription factors.</text>
</comment>
<keyword evidence="4 6" id="KW-0804">Transcription</keyword>
<dbReference type="Gene3D" id="2.40.320.10">
    <property type="entry name" value="Hypothetical Protein Pfu-838710-001"/>
    <property type="match status" value="1"/>
</dbReference>
<dbReference type="GO" id="GO:0016592">
    <property type="term" value="C:mediator complex"/>
    <property type="evidence" value="ECO:0007669"/>
    <property type="project" value="InterPro"/>
</dbReference>
<reference evidence="7" key="1">
    <citation type="journal article" date="2013" name="Genome Biol. Evol.">
        <title>Punctuated emergences of genetic and phenotypic innovations in eumetazoan, bilaterian, euteleostome, and hominidae ancestors.</title>
        <authorList>
            <person name="Wenger Y."/>
            <person name="Galliot B."/>
        </authorList>
    </citation>
    <scope>NUCLEOTIDE SEQUENCE</scope>
    <source>
        <tissue evidence="7">Whole animals</tissue>
    </source>
</reference>
<feature type="non-terminal residue" evidence="7">
    <location>
        <position position="1"/>
    </location>
</feature>
<evidence type="ECO:0000256" key="4">
    <source>
        <dbReference type="ARBA" id="ARBA00023163"/>
    </source>
</evidence>
<name>T2M6A9_HYDVU</name>
<dbReference type="PANTHER" id="PTHR13321">
    <property type="entry name" value="MEDIATOR OF RNA POLYMERASE II TRANSCRIPTION, SUBUNIT 18"/>
    <property type="match status" value="1"/>
</dbReference>
<dbReference type="Pfam" id="PF09637">
    <property type="entry name" value="Med18"/>
    <property type="match status" value="1"/>
</dbReference>
<dbReference type="AlphaFoldDB" id="T2M6A9"/>
<evidence type="ECO:0000256" key="3">
    <source>
        <dbReference type="ARBA" id="ARBA00023015"/>
    </source>
</evidence>
<evidence type="ECO:0000256" key="2">
    <source>
        <dbReference type="ARBA" id="ARBA00009814"/>
    </source>
</evidence>
<comment type="subcellular location">
    <subcellularLocation>
        <location evidence="1 6">Nucleus</location>
    </subcellularLocation>
</comment>
<dbReference type="OrthoDB" id="10018982at2759"/>
<evidence type="ECO:0000256" key="1">
    <source>
        <dbReference type="ARBA" id="ARBA00004123"/>
    </source>
</evidence>
<evidence type="ECO:0000256" key="6">
    <source>
        <dbReference type="RuleBase" id="RU364150"/>
    </source>
</evidence>
<gene>
    <name evidence="6 7" type="primary">MED18</name>
</gene>
<keyword evidence="5 6" id="KW-0539">Nucleus</keyword>
<protein>
    <recommendedName>
        <fullName evidence="6">Mediator of RNA polymerase II transcription subunit 18</fullName>
    </recommendedName>
    <alternativeName>
        <fullName evidence="6">Mediator complex subunit 18</fullName>
    </alternativeName>
</protein>
<proteinExistence type="evidence at transcript level"/>
<comment type="subunit">
    <text evidence="6">Component of the Mediator complex.</text>
</comment>
<evidence type="ECO:0000256" key="5">
    <source>
        <dbReference type="ARBA" id="ARBA00023242"/>
    </source>
</evidence>
<organism evidence="7">
    <name type="scientific">Hydra vulgaris</name>
    <name type="common">Hydra</name>
    <name type="synonym">Hydra attenuata</name>
    <dbReference type="NCBI Taxonomy" id="6087"/>
    <lineage>
        <taxon>Eukaryota</taxon>
        <taxon>Metazoa</taxon>
        <taxon>Cnidaria</taxon>
        <taxon>Hydrozoa</taxon>
        <taxon>Hydroidolina</taxon>
        <taxon>Anthoathecata</taxon>
        <taxon>Aplanulata</taxon>
        <taxon>Hydridae</taxon>
        <taxon>Hydra</taxon>
    </lineage>
</organism>
<dbReference type="EMBL" id="HAAD01001427">
    <property type="protein sequence ID" value="CDG67659.1"/>
    <property type="molecule type" value="mRNA"/>
</dbReference>
<dbReference type="GO" id="GO:0006369">
    <property type="term" value="P:termination of RNA polymerase II transcription"/>
    <property type="evidence" value="ECO:0007669"/>
    <property type="project" value="TreeGrafter"/>
</dbReference>